<dbReference type="FunFam" id="2.40.40.20:FF:000003">
    <property type="entry name" value="Transitional endoplasmic reticulum ATPase"/>
    <property type="match status" value="1"/>
</dbReference>
<dbReference type="InterPro" id="IPR015415">
    <property type="entry name" value="Spast_Vps4_C"/>
</dbReference>
<dbReference type="EMBL" id="JANJYJ010000006">
    <property type="protein sequence ID" value="KAK3206661.1"/>
    <property type="molecule type" value="Genomic_DNA"/>
</dbReference>
<dbReference type="PANTHER" id="PTHR23077">
    <property type="entry name" value="AAA-FAMILY ATPASE"/>
    <property type="match status" value="1"/>
</dbReference>
<sequence>MSNQEMSCCFPHETKKRPNRLIVEEAIVDDNSVIALHPNIMEELGLFRGDAILIKGKRRRETVCLADYDETCEASKIRMNKVARSNLRVRLGDMVSVHFCSNIKYGERIHVLPLDDTIEGIDGNLPNSIDPALRRFGRFDKEIDIGVPDEVGRLEVLRIHTKNMKLSEDVNLEKVAKTTHGCVDQLIYIPLPDESSRLQIFKACLRRSPVSKHVDLAALAKFTEGFSGADITEICQRACKYAIREEVERDMERQKRKHQLIYEVVEEDEVSEIEVKHFTESVKYARRSVSDSDIRKYRSFAQNFQQYRGFVDAEFKFPKSEVGANDLYD</sequence>
<dbReference type="InterPro" id="IPR003338">
    <property type="entry name" value="CDC4_N-term_subdom"/>
</dbReference>
<dbReference type="Proteomes" id="UP001281410">
    <property type="component" value="Unassembled WGS sequence"/>
</dbReference>
<gene>
    <name evidence="5" type="ORF">Dsin_020707</name>
    <name evidence="4" type="ORF">Dsin_033230</name>
</gene>
<evidence type="ECO:0000256" key="1">
    <source>
        <dbReference type="ARBA" id="ARBA00022741"/>
    </source>
</evidence>
<comment type="caution">
    <text evidence="4">The sequence shown here is derived from an EMBL/GenBank/DDBJ whole genome shotgun (WGS) entry which is preliminary data.</text>
</comment>
<evidence type="ECO:0000313" key="4">
    <source>
        <dbReference type="EMBL" id="KAK3170470.1"/>
    </source>
</evidence>
<dbReference type="EMBL" id="JANJYJ010000890">
    <property type="protein sequence ID" value="KAK3170470.1"/>
    <property type="molecule type" value="Genomic_DNA"/>
</dbReference>
<dbReference type="Gene3D" id="6.10.20.150">
    <property type="match status" value="1"/>
</dbReference>
<protein>
    <recommendedName>
        <fullName evidence="3">CDC48 N-terminal subdomain domain-containing protein</fullName>
    </recommendedName>
</protein>
<dbReference type="Pfam" id="PF02359">
    <property type="entry name" value="CDC48_N"/>
    <property type="match status" value="1"/>
</dbReference>
<dbReference type="Gene3D" id="1.10.8.60">
    <property type="match status" value="1"/>
</dbReference>
<evidence type="ECO:0000313" key="6">
    <source>
        <dbReference type="Proteomes" id="UP001281410"/>
    </source>
</evidence>
<dbReference type="GO" id="GO:0005524">
    <property type="term" value="F:ATP binding"/>
    <property type="evidence" value="ECO:0007669"/>
    <property type="project" value="UniProtKB-KW"/>
</dbReference>
<organism evidence="4 6">
    <name type="scientific">Dipteronia sinensis</name>
    <dbReference type="NCBI Taxonomy" id="43782"/>
    <lineage>
        <taxon>Eukaryota</taxon>
        <taxon>Viridiplantae</taxon>
        <taxon>Streptophyta</taxon>
        <taxon>Embryophyta</taxon>
        <taxon>Tracheophyta</taxon>
        <taxon>Spermatophyta</taxon>
        <taxon>Magnoliopsida</taxon>
        <taxon>eudicotyledons</taxon>
        <taxon>Gunneridae</taxon>
        <taxon>Pentapetalae</taxon>
        <taxon>rosids</taxon>
        <taxon>malvids</taxon>
        <taxon>Sapindales</taxon>
        <taxon>Sapindaceae</taxon>
        <taxon>Hippocastanoideae</taxon>
        <taxon>Acereae</taxon>
        <taxon>Dipteronia</taxon>
    </lineage>
</organism>
<evidence type="ECO:0000259" key="3">
    <source>
        <dbReference type="SMART" id="SM01073"/>
    </source>
</evidence>
<dbReference type="InterPro" id="IPR041569">
    <property type="entry name" value="AAA_lid_3"/>
</dbReference>
<dbReference type="SUPFAM" id="SSF50692">
    <property type="entry name" value="ADC-like"/>
    <property type="match status" value="1"/>
</dbReference>
<dbReference type="Pfam" id="PF09336">
    <property type="entry name" value="Vps4_C"/>
    <property type="match status" value="1"/>
</dbReference>
<name>A0AAE0DIH1_9ROSI</name>
<keyword evidence="1" id="KW-0547">Nucleotide-binding</keyword>
<keyword evidence="6" id="KW-1185">Reference proteome</keyword>
<dbReference type="InterPro" id="IPR050168">
    <property type="entry name" value="AAA_ATPase_domain"/>
</dbReference>
<reference evidence="4" key="1">
    <citation type="journal article" date="2023" name="Plant J.">
        <title>Genome sequences and population genomics provide insights into the demographic history, inbreeding, and mutation load of two 'living fossil' tree species of Dipteronia.</title>
        <authorList>
            <person name="Feng Y."/>
            <person name="Comes H.P."/>
            <person name="Chen J."/>
            <person name="Zhu S."/>
            <person name="Lu R."/>
            <person name="Zhang X."/>
            <person name="Li P."/>
            <person name="Qiu J."/>
            <person name="Olsen K.M."/>
            <person name="Qiu Y."/>
        </authorList>
    </citation>
    <scope>NUCLEOTIDE SEQUENCE</scope>
    <source>
        <strain evidence="4">NBL</strain>
    </source>
</reference>
<dbReference type="SUPFAM" id="SSF52540">
    <property type="entry name" value="P-loop containing nucleoside triphosphate hydrolases"/>
    <property type="match status" value="2"/>
</dbReference>
<dbReference type="SMART" id="SM01073">
    <property type="entry name" value="CDC48_N"/>
    <property type="match status" value="1"/>
</dbReference>
<proteinExistence type="predicted"/>
<dbReference type="InterPro" id="IPR009010">
    <property type="entry name" value="Asp_de-COase-like_dom_sf"/>
</dbReference>
<feature type="domain" description="CDC48 N-terminal subdomain" evidence="3">
    <location>
        <begin position="20"/>
        <end position="103"/>
    </location>
</feature>
<dbReference type="PANTHER" id="PTHR23077:SF200">
    <property type="entry name" value="CELL DIVISION CONTROL PROTEIN 48 HOMOLOG E"/>
    <property type="match status" value="1"/>
</dbReference>
<keyword evidence="2" id="KW-0067">ATP-binding</keyword>
<evidence type="ECO:0000313" key="5">
    <source>
        <dbReference type="EMBL" id="KAK3206661.1"/>
    </source>
</evidence>
<dbReference type="Pfam" id="PF17862">
    <property type="entry name" value="AAA_lid_3"/>
    <property type="match status" value="1"/>
</dbReference>
<dbReference type="Gene3D" id="3.40.50.300">
    <property type="entry name" value="P-loop containing nucleotide triphosphate hydrolases"/>
    <property type="match status" value="1"/>
</dbReference>
<dbReference type="AlphaFoldDB" id="A0AAE0DIH1"/>
<dbReference type="Gene3D" id="2.40.40.20">
    <property type="match status" value="1"/>
</dbReference>
<dbReference type="InterPro" id="IPR027417">
    <property type="entry name" value="P-loop_NTPase"/>
</dbReference>
<accession>A0AAE0DIH1</accession>
<evidence type="ECO:0000256" key="2">
    <source>
        <dbReference type="ARBA" id="ARBA00022840"/>
    </source>
</evidence>